<dbReference type="RefSeq" id="WP_223401821.1">
    <property type="nucleotide sequence ID" value="NZ_JAGSHT010000001.1"/>
</dbReference>
<dbReference type="GO" id="GO:0016787">
    <property type="term" value="F:hydrolase activity"/>
    <property type="evidence" value="ECO:0007669"/>
    <property type="project" value="UniProtKB-KW"/>
</dbReference>
<dbReference type="InterPro" id="IPR045582">
    <property type="entry name" value="Trehalase-like_N"/>
</dbReference>
<feature type="domain" description="Trehalase-like N-terminal" evidence="2">
    <location>
        <begin position="10"/>
        <end position="116"/>
    </location>
</feature>
<dbReference type="SUPFAM" id="SSF48208">
    <property type="entry name" value="Six-hairpin glycosidases"/>
    <property type="match status" value="1"/>
</dbReference>
<name>A0ABS7S2Z2_9MICO</name>
<protein>
    <submittedName>
        <fullName evidence="3">Glycoside hydrolase family 15 protein</fullName>
    </submittedName>
</protein>
<accession>A0ABS7S2Z2</accession>
<reference evidence="3 4" key="1">
    <citation type="submission" date="2021-04" db="EMBL/GenBank/DDBJ databases">
        <title>Ruania sp. nov., isolated from sandy soil of mangrove forest.</title>
        <authorList>
            <person name="Ge X."/>
            <person name="Huang R."/>
            <person name="Liu W."/>
        </authorList>
    </citation>
    <scope>NUCLEOTIDE SEQUENCE [LARGE SCALE GENOMIC DNA]</scope>
    <source>
        <strain evidence="3 4">N2-46</strain>
    </source>
</reference>
<dbReference type="Pfam" id="PF00723">
    <property type="entry name" value="Glyco_hydro_15"/>
    <property type="match status" value="1"/>
</dbReference>
<dbReference type="InterPro" id="IPR008928">
    <property type="entry name" value="6-hairpin_glycosidase_sf"/>
</dbReference>
<dbReference type="Proteomes" id="UP000826651">
    <property type="component" value="Unassembled WGS sequence"/>
</dbReference>
<organism evidence="3 4">
    <name type="scientific">Occultella gossypii</name>
    <dbReference type="NCBI Taxonomy" id="2800820"/>
    <lineage>
        <taxon>Bacteria</taxon>
        <taxon>Bacillati</taxon>
        <taxon>Actinomycetota</taxon>
        <taxon>Actinomycetes</taxon>
        <taxon>Micrococcales</taxon>
        <taxon>Ruaniaceae</taxon>
        <taxon>Occultella</taxon>
    </lineage>
</organism>
<dbReference type="PANTHER" id="PTHR31616">
    <property type="entry name" value="TREHALASE"/>
    <property type="match status" value="1"/>
</dbReference>
<comment type="caution">
    <text evidence="3">The sequence shown here is derived from an EMBL/GenBank/DDBJ whole genome shotgun (WGS) entry which is preliminary data.</text>
</comment>
<dbReference type="InterPro" id="IPR012341">
    <property type="entry name" value="6hp_glycosidase-like_sf"/>
</dbReference>
<keyword evidence="4" id="KW-1185">Reference proteome</keyword>
<dbReference type="InterPro" id="IPR011613">
    <property type="entry name" value="GH15-like"/>
</dbReference>
<dbReference type="EMBL" id="JAGSHT010000001">
    <property type="protein sequence ID" value="MBZ2194703.1"/>
    <property type="molecule type" value="Genomic_DNA"/>
</dbReference>
<evidence type="ECO:0000259" key="2">
    <source>
        <dbReference type="Pfam" id="PF19291"/>
    </source>
</evidence>
<dbReference type="Pfam" id="PF19291">
    <property type="entry name" value="TREH_N"/>
    <property type="match status" value="1"/>
</dbReference>
<sequence length="600" mass="66058">MSSTTRTETSATPIEDYAVLGDSRTAALVSRTGSIDWLCLPALDSPACFANLLGTPENGRWLLTAPDATDVRRSYDGGSFVLTTVYTTATGRARVTEWMPMEDGRADVLRRIEGLEGTVSFQHALTIRFGYGAIVPWVRRTEDPNGKPVIRAVAGPDALTLHGDRLPRATDKRHEDEFEVRAGQRLQFSLTWTPSWADVPEALPADDFLGATTGIWDAWASAGVYGGSHPDAVKRSLLVLRLLTNDETGGIAAAVTTSLPEEFGGVRNWDYRYCWLRDASLTLEALLDFGYREEAAGWRSWLLRAVAGDYEDLQIMYRMDGGRDLPERELPHLPGYAASAPVRIGNGAVGQVQNDVLGEVMVALDQAREAGLVESEDSWSLQVHLVEDMLERWRDPDHGIWEIRGEKQHFTQSKVMCWAAVDRAIHGVEAHGLPGPIEKWRAARDEIRADILAHGYDPATNSFTQHYGSTEVDASLLQLLQVHFLPPDDPRIVGTVTRIDAELAHGPHVLRYHTATGVDGLPAGEHHFYACSFWLVDALARIGRTDEAARRMSELVATVNDLGLLAEEYDPTNARFAGNFPQALSHLALVRAAHTLEATA</sequence>
<keyword evidence="3" id="KW-0378">Hydrolase</keyword>
<evidence type="ECO:0000259" key="1">
    <source>
        <dbReference type="Pfam" id="PF00723"/>
    </source>
</evidence>
<evidence type="ECO:0000313" key="4">
    <source>
        <dbReference type="Proteomes" id="UP000826651"/>
    </source>
</evidence>
<evidence type="ECO:0000313" key="3">
    <source>
        <dbReference type="EMBL" id="MBZ2194703.1"/>
    </source>
</evidence>
<feature type="domain" description="GH15-like" evidence="1">
    <location>
        <begin position="229"/>
        <end position="593"/>
    </location>
</feature>
<dbReference type="PANTHER" id="PTHR31616:SF0">
    <property type="entry name" value="GLUCAN 1,4-ALPHA-GLUCOSIDASE"/>
    <property type="match status" value="1"/>
</dbReference>
<gene>
    <name evidence="3" type="ORF">KCQ71_00950</name>
</gene>
<proteinExistence type="predicted"/>
<dbReference type="Gene3D" id="1.50.10.10">
    <property type="match status" value="1"/>
</dbReference>